<reference evidence="2 3" key="1">
    <citation type="journal article" date="2019" name="Genome Biol. Evol.">
        <title>Insights into the evolution of the New World diploid cottons (Gossypium, subgenus Houzingenia) based on genome sequencing.</title>
        <authorList>
            <person name="Grover C.E."/>
            <person name="Arick M.A. 2nd"/>
            <person name="Thrash A."/>
            <person name="Conover J.L."/>
            <person name="Sanders W.S."/>
            <person name="Peterson D.G."/>
            <person name="Frelichowski J.E."/>
            <person name="Scheffler J.A."/>
            <person name="Scheffler B.E."/>
            <person name="Wendel J.F."/>
        </authorList>
    </citation>
    <scope>NUCLEOTIDE SEQUENCE [LARGE SCALE GENOMIC DNA]</scope>
    <source>
        <strain evidence="2">1</strain>
        <tissue evidence="2">Leaf</tissue>
    </source>
</reference>
<dbReference type="AlphaFoldDB" id="A0A7J9NCE6"/>
<dbReference type="EMBL" id="JABFAF010278527">
    <property type="protein sequence ID" value="MBA0880995.1"/>
    <property type="molecule type" value="Genomic_DNA"/>
</dbReference>
<sequence length="48" mass="5719">MISDSNFTYAKFKYEKLTLFCFLCSCLGHGENFYPVRLKHEMQEMEMG</sequence>
<dbReference type="InterPro" id="IPR025836">
    <property type="entry name" value="Zn_knuckle_CX2CX4HX4C"/>
</dbReference>
<feature type="domain" description="Zinc knuckle CX2CX4HX4C" evidence="1">
    <location>
        <begin position="11"/>
        <end position="35"/>
    </location>
</feature>
<keyword evidence="3" id="KW-1185">Reference proteome</keyword>
<comment type="caution">
    <text evidence="2">The sequence shown here is derived from an EMBL/GenBank/DDBJ whole genome shotgun (WGS) entry which is preliminary data.</text>
</comment>
<evidence type="ECO:0000313" key="2">
    <source>
        <dbReference type="EMBL" id="MBA0880995.1"/>
    </source>
</evidence>
<accession>A0A7J9NCE6</accession>
<protein>
    <recommendedName>
        <fullName evidence="1">Zinc knuckle CX2CX4HX4C domain-containing protein</fullName>
    </recommendedName>
</protein>
<evidence type="ECO:0000313" key="3">
    <source>
        <dbReference type="Proteomes" id="UP000593576"/>
    </source>
</evidence>
<dbReference type="Proteomes" id="UP000593576">
    <property type="component" value="Unassembled WGS sequence"/>
</dbReference>
<gene>
    <name evidence="2" type="ORF">Goshw_010433</name>
</gene>
<dbReference type="Pfam" id="PF14392">
    <property type="entry name" value="zf-CCHC_4"/>
    <property type="match status" value="1"/>
</dbReference>
<name>A0A7J9NCE6_GOSSC</name>
<proteinExistence type="predicted"/>
<evidence type="ECO:0000259" key="1">
    <source>
        <dbReference type="Pfam" id="PF14392"/>
    </source>
</evidence>
<organism evidence="2 3">
    <name type="scientific">Gossypium schwendimanii</name>
    <name type="common">Cotton</name>
    <dbReference type="NCBI Taxonomy" id="34291"/>
    <lineage>
        <taxon>Eukaryota</taxon>
        <taxon>Viridiplantae</taxon>
        <taxon>Streptophyta</taxon>
        <taxon>Embryophyta</taxon>
        <taxon>Tracheophyta</taxon>
        <taxon>Spermatophyta</taxon>
        <taxon>Magnoliopsida</taxon>
        <taxon>eudicotyledons</taxon>
        <taxon>Gunneridae</taxon>
        <taxon>Pentapetalae</taxon>
        <taxon>rosids</taxon>
        <taxon>malvids</taxon>
        <taxon>Malvales</taxon>
        <taxon>Malvaceae</taxon>
        <taxon>Malvoideae</taxon>
        <taxon>Gossypium</taxon>
    </lineage>
</organism>
<dbReference type="OrthoDB" id="998924at2759"/>